<dbReference type="GO" id="GO:0043139">
    <property type="term" value="F:5'-3' DNA helicase activity"/>
    <property type="evidence" value="ECO:0007669"/>
    <property type="project" value="UniProtKB-EC"/>
</dbReference>
<keyword evidence="2" id="KW-0067">ATP-binding</keyword>
<protein>
    <recommendedName>
        <fullName evidence="2">ATP-dependent DNA helicase</fullName>
        <ecNumber evidence="2">5.6.2.3</ecNumber>
    </recommendedName>
</protein>
<dbReference type="EC" id="5.6.2.3" evidence="2"/>
<dbReference type="PANTHER" id="PTHR47642">
    <property type="entry name" value="ATP-DEPENDENT DNA HELICASE"/>
    <property type="match status" value="1"/>
</dbReference>
<dbReference type="Pfam" id="PF05970">
    <property type="entry name" value="PIF1"/>
    <property type="match status" value="1"/>
</dbReference>
<comment type="similarity">
    <text evidence="2">Belongs to the helicase family.</text>
</comment>
<comment type="cofactor">
    <cofactor evidence="2">
        <name>Mg(2+)</name>
        <dbReference type="ChEBI" id="CHEBI:18420"/>
    </cofactor>
</comment>
<dbReference type="InterPro" id="IPR051055">
    <property type="entry name" value="PIF1_helicase"/>
</dbReference>
<dbReference type="FunFam" id="3.40.50.300:FF:000805">
    <property type="entry name" value="ATP-dependent DNA helicase PIF1"/>
    <property type="match status" value="1"/>
</dbReference>
<dbReference type="CDD" id="cd18809">
    <property type="entry name" value="SF1_C_RecD"/>
    <property type="match status" value="1"/>
</dbReference>
<name>A0A147BQB7_IXORI</name>
<dbReference type="PANTHER" id="PTHR47642:SF7">
    <property type="entry name" value="ATP-DEPENDENT DNA HELICASE PIF1"/>
    <property type="match status" value="1"/>
</dbReference>
<dbReference type="InterPro" id="IPR027417">
    <property type="entry name" value="P-loop_NTPase"/>
</dbReference>
<feature type="non-terminal residue" evidence="4">
    <location>
        <position position="1"/>
    </location>
</feature>
<sequence>LQVNSVVIKGTLTIEHLLDNGTPSRKSTHPNAEATLCRNEFRDVLLQAHLGTRSAVYPLRNAKIHKRFVKEGKMSIVLAEQKVNLYFSNCPSNKLSTFVKFLSAKGTNPNQTVGARERLLSDKPKGIQEISPLMLRCPNTGQSLLSQKRALAETSSTTPAKKRKEVTDVAMLTTEQKAVVSAVMAGRNVFFTGSAGTGKSYLLRHLLSSLPPQDTFATATTGVAAAQIGGTTLHAFAGVGTGTATVEQMVERAQRPPWVAQWRRCSVLVVDEVSMLDGRFFQKLERVARLVRRSDRPFGGIKLVLCGDFLQLPPISRKGDPAPVFCFQTAAWRQCVQTSLELRQVHRQRDPKFVELLQEVRHGRCPEWVEEILVRTADNRLNTGSVVATRLSTHNDDVDFMNKHRYDALLSQEHVFVATDSAGAPSDLLDACALSTLRLKVGAQVMLTKNTKLRAGLANGSRGVVVGFETTSGNPVVEFAKGGGKQVVGKERWSVRTGPERTCHSRRQLPLRLAWAMSIHKSQGLTLDFAELSLGRTFEAGQAYVALSRAASLQGLRVLDFTRACVRADAQVLAFYQRLEDS</sequence>
<keyword evidence="2" id="KW-0233">DNA recombination</keyword>
<dbReference type="Pfam" id="PF25344">
    <property type="entry name" value="PH_LRR1"/>
    <property type="match status" value="1"/>
</dbReference>
<keyword evidence="2" id="KW-0378">Hydrolase</keyword>
<keyword evidence="2" id="KW-0234">DNA repair</keyword>
<feature type="domain" description="AAA+ ATPase" evidence="3">
    <location>
        <begin position="185"/>
        <end position="447"/>
    </location>
</feature>
<dbReference type="GO" id="GO:0005524">
    <property type="term" value="F:ATP binding"/>
    <property type="evidence" value="ECO:0007669"/>
    <property type="project" value="UniProtKB-KW"/>
</dbReference>
<evidence type="ECO:0000256" key="2">
    <source>
        <dbReference type="RuleBase" id="RU363044"/>
    </source>
</evidence>
<dbReference type="CDD" id="cd18037">
    <property type="entry name" value="DEXSc_Pif1_like"/>
    <property type="match status" value="1"/>
</dbReference>
<dbReference type="GO" id="GO:0006281">
    <property type="term" value="P:DNA repair"/>
    <property type="evidence" value="ECO:0007669"/>
    <property type="project" value="UniProtKB-KW"/>
</dbReference>
<reference evidence="4" key="1">
    <citation type="journal article" date="2018" name="PLoS Negl. Trop. Dis.">
        <title>Sialome diversity of ticks revealed by RNAseq of single tick salivary glands.</title>
        <authorList>
            <person name="Perner J."/>
            <person name="Kropackova S."/>
            <person name="Kopacek P."/>
            <person name="Ribeiro J.M."/>
        </authorList>
    </citation>
    <scope>NUCLEOTIDE SEQUENCE</scope>
    <source>
        <strain evidence="4">Siblings of single egg batch collected in Ceske Budejovice</strain>
        <tissue evidence="4">Salivary glands</tissue>
    </source>
</reference>
<organism evidence="4">
    <name type="scientific">Ixodes ricinus</name>
    <name type="common">Common tick</name>
    <name type="synonym">Acarus ricinus</name>
    <dbReference type="NCBI Taxonomy" id="34613"/>
    <lineage>
        <taxon>Eukaryota</taxon>
        <taxon>Metazoa</taxon>
        <taxon>Ecdysozoa</taxon>
        <taxon>Arthropoda</taxon>
        <taxon>Chelicerata</taxon>
        <taxon>Arachnida</taxon>
        <taxon>Acari</taxon>
        <taxon>Parasitiformes</taxon>
        <taxon>Ixodida</taxon>
        <taxon>Ixodoidea</taxon>
        <taxon>Ixodidae</taxon>
        <taxon>Ixodinae</taxon>
        <taxon>Ixodes</taxon>
    </lineage>
</organism>
<comment type="catalytic activity">
    <reaction evidence="2">
        <text>ATP + H2O = ADP + phosphate + H(+)</text>
        <dbReference type="Rhea" id="RHEA:13065"/>
        <dbReference type="ChEBI" id="CHEBI:15377"/>
        <dbReference type="ChEBI" id="CHEBI:15378"/>
        <dbReference type="ChEBI" id="CHEBI:30616"/>
        <dbReference type="ChEBI" id="CHEBI:43474"/>
        <dbReference type="ChEBI" id="CHEBI:456216"/>
        <dbReference type="EC" id="5.6.2.3"/>
    </reaction>
</comment>
<evidence type="ECO:0000259" key="3">
    <source>
        <dbReference type="SMART" id="SM00382"/>
    </source>
</evidence>
<evidence type="ECO:0000256" key="1">
    <source>
        <dbReference type="ARBA" id="ARBA00023242"/>
    </source>
</evidence>
<dbReference type="InterPro" id="IPR003593">
    <property type="entry name" value="AAA+_ATPase"/>
</dbReference>
<keyword evidence="1" id="KW-0539">Nucleus</keyword>
<keyword evidence="2" id="KW-0547">Nucleotide-binding</keyword>
<keyword evidence="2" id="KW-0227">DNA damage</keyword>
<dbReference type="SUPFAM" id="SSF52540">
    <property type="entry name" value="P-loop containing nucleoside triphosphate hydrolases"/>
    <property type="match status" value="2"/>
</dbReference>
<dbReference type="Pfam" id="PF21530">
    <property type="entry name" value="Pif1_2B_dom"/>
    <property type="match status" value="1"/>
</dbReference>
<dbReference type="SMART" id="SM00382">
    <property type="entry name" value="AAA"/>
    <property type="match status" value="1"/>
</dbReference>
<accession>A0A147BQB7</accession>
<keyword evidence="2" id="KW-0347">Helicase</keyword>
<dbReference type="GO" id="GO:0016887">
    <property type="term" value="F:ATP hydrolysis activity"/>
    <property type="evidence" value="ECO:0007669"/>
    <property type="project" value="RHEA"/>
</dbReference>
<dbReference type="GO" id="GO:0000723">
    <property type="term" value="P:telomere maintenance"/>
    <property type="evidence" value="ECO:0007669"/>
    <property type="project" value="InterPro"/>
</dbReference>
<proteinExistence type="inferred from homology"/>
<dbReference type="InterPro" id="IPR010285">
    <property type="entry name" value="DNA_helicase_pif1-like_DEAD"/>
</dbReference>
<dbReference type="GO" id="GO:0006310">
    <property type="term" value="P:DNA recombination"/>
    <property type="evidence" value="ECO:0007669"/>
    <property type="project" value="UniProtKB-KW"/>
</dbReference>
<dbReference type="InterPro" id="IPR049163">
    <property type="entry name" value="Pif1-like_2B_dom"/>
</dbReference>
<dbReference type="AlphaFoldDB" id="A0A147BQB7"/>
<dbReference type="EMBL" id="GEGO01002456">
    <property type="protein sequence ID" value="JAR92948.1"/>
    <property type="molecule type" value="Transcribed_RNA"/>
</dbReference>
<evidence type="ECO:0000313" key="4">
    <source>
        <dbReference type="EMBL" id="JAR92948.1"/>
    </source>
</evidence>
<dbReference type="InterPro" id="IPR057437">
    <property type="entry name" value="PIF1/LRR1_PH"/>
</dbReference>
<dbReference type="Gene3D" id="3.40.50.300">
    <property type="entry name" value="P-loop containing nucleotide triphosphate hydrolases"/>
    <property type="match status" value="1"/>
</dbReference>